<accession>A0AAE3ENN0</accession>
<protein>
    <submittedName>
        <fullName evidence="2">Porin</fullName>
    </submittedName>
</protein>
<gene>
    <name evidence="2" type="ORF">L3X37_05000</name>
</gene>
<dbReference type="InterPro" id="IPR025631">
    <property type="entry name" value="Porin_10"/>
</dbReference>
<name>A0AAE3ENN0_9FLAO</name>
<dbReference type="Pfam" id="PF14121">
    <property type="entry name" value="Porin_10"/>
    <property type="match status" value="1"/>
</dbReference>
<evidence type="ECO:0000256" key="1">
    <source>
        <dbReference type="SAM" id="SignalP"/>
    </source>
</evidence>
<keyword evidence="3" id="KW-1185">Reference proteome</keyword>
<feature type="chain" id="PRO_5042262074" evidence="1">
    <location>
        <begin position="20"/>
        <end position="662"/>
    </location>
</feature>
<proteinExistence type="predicted"/>
<dbReference type="AlphaFoldDB" id="A0AAE3ENN0"/>
<feature type="signal peptide" evidence="1">
    <location>
        <begin position="1"/>
        <end position="19"/>
    </location>
</feature>
<dbReference type="RefSeq" id="WP_237239069.1">
    <property type="nucleotide sequence ID" value="NZ_JAKKDU010000004.1"/>
</dbReference>
<keyword evidence="1" id="KW-0732">Signal</keyword>
<reference evidence="2" key="1">
    <citation type="submission" date="2022-01" db="EMBL/GenBank/DDBJ databases">
        <title>Draft genome sequence of Sabulilitoribacter arenilitoris KCTC 52401.</title>
        <authorList>
            <person name="Oh J.-S."/>
        </authorList>
    </citation>
    <scope>NUCLEOTIDE SEQUENCE</scope>
    <source>
        <strain evidence="2">HMF6543</strain>
    </source>
</reference>
<dbReference type="EMBL" id="JAKKDU010000004">
    <property type="protein sequence ID" value="MCF7567722.1"/>
    <property type="molecule type" value="Genomic_DNA"/>
</dbReference>
<organism evidence="2 3">
    <name type="scientific">Wocania arenilitoris</name>
    <dbReference type="NCBI Taxonomy" id="2044858"/>
    <lineage>
        <taxon>Bacteria</taxon>
        <taxon>Pseudomonadati</taxon>
        <taxon>Bacteroidota</taxon>
        <taxon>Flavobacteriia</taxon>
        <taxon>Flavobacteriales</taxon>
        <taxon>Flavobacteriaceae</taxon>
        <taxon>Wocania</taxon>
    </lineage>
</organism>
<evidence type="ECO:0000313" key="2">
    <source>
        <dbReference type="EMBL" id="MCF7567722.1"/>
    </source>
</evidence>
<evidence type="ECO:0000313" key="3">
    <source>
        <dbReference type="Proteomes" id="UP001199795"/>
    </source>
</evidence>
<dbReference type="Proteomes" id="UP001199795">
    <property type="component" value="Unassembled WGS sequence"/>
</dbReference>
<comment type="caution">
    <text evidence="2">The sequence shown here is derived from an EMBL/GenBank/DDBJ whole genome shotgun (WGS) entry which is preliminary data.</text>
</comment>
<sequence>MNRLILVLFLVFMFNNINAQVKQRPSKGKIERNKKQDTLNSSINKKLISENSGKEKKAKIQDYLIISHKKDTTYVDTTLTILKEYKFNYLRKDNFGLMPFSNLGQTYNSLTYNFHNTSLMPSFGARARHFNYMEVEDINYFRVPTPLTELMFKTAFEQGQLADSFFTINTTPQLNFSIAYKGLRSLGKYQNLLTSTGNFRFTTNYQTKNKRYWARAHMVTQDLLNQENGGLQDAMIENFENGVKEFLDRSILEVNFENAENILKGKRFHLEHNYSIISKKDSLSKNKLSIGHIISLKDKSYQYDQSSTNTSYFGNGFSSSGFRDRVTLENLYNQLQLNFSNNIIGDLQFNVSSNNYNYGYNKVVVLNGNTIPNRLKGNVLSTGGKYRKQFKNFELHGELGINVSGDFNGNFIKAHAIFKLNNDLSAIASINHSSKAPNYNVLLYQSNYTNYNWRSNFNNTETQQLVFQLKSKKIANIMVDYSTINDYTYFKRDATGIPEDEFIPIKPFQNNKTINYLRVKLDKEIKVGKFAFHNTILYQNTQDENNVLNVPQFTTRNTLYYSSHLFKKAMYLQTGVTFNYFTEYQMNDYDPLLAEFYVQTEEEYGGFPRLDFFINAKIRQTRIYLKAEHFNSAFTGYNYFAAPNNPYRDFTIRFGVVWNFFM</sequence>